<feature type="transmembrane region" description="Helical" evidence="6">
    <location>
        <begin position="94"/>
        <end position="112"/>
    </location>
</feature>
<gene>
    <name evidence="8" type="ORF">MNBD_ACTINO01-2657</name>
</gene>
<feature type="transmembrane region" description="Helical" evidence="6">
    <location>
        <begin position="354"/>
        <end position="376"/>
    </location>
</feature>
<dbReference type="InterPro" id="IPR050189">
    <property type="entry name" value="MFS_Efflux_Transporters"/>
</dbReference>
<dbReference type="EMBL" id="UOEI01000373">
    <property type="protein sequence ID" value="VAW03657.1"/>
    <property type="molecule type" value="Genomic_DNA"/>
</dbReference>
<feature type="domain" description="Major facilitator superfamily (MFS) profile" evidence="7">
    <location>
        <begin position="8"/>
        <end position="381"/>
    </location>
</feature>
<dbReference type="GO" id="GO:0022857">
    <property type="term" value="F:transmembrane transporter activity"/>
    <property type="evidence" value="ECO:0007669"/>
    <property type="project" value="InterPro"/>
</dbReference>
<dbReference type="PROSITE" id="PS50850">
    <property type="entry name" value="MFS"/>
    <property type="match status" value="1"/>
</dbReference>
<evidence type="ECO:0000256" key="5">
    <source>
        <dbReference type="ARBA" id="ARBA00023136"/>
    </source>
</evidence>
<dbReference type="InterPro" id="IPR020846">
    <property type="entry name" value="MFS_dom"/>
</dbReference>
<name>A0A3B0SRL7_9ZZZZ</name>
<reference evidence="8" key="1">
    <citation type="submission" date="2018-06" db="EMBL/GenBank/DDBJ databases">
        <authorList>
            <person name="Zhirakovskaya E."/>
        </authorList>
    </citation>
    <scope>NUCLEOTIDE SEQUENCE</scope>
</reference>
<dbReference type="GO" id="GO:0005886">
    <property type="term" value="C:plasma membrane"/>
    <property type="evidence" value="ECO:0007669"/>
    <property type="project" value="UniProtKB-SubCell"/>
</dbReference>
<feature type="transmembrane region" description="Helical" evidence="6">
    <location>
        <begin position="290"/>
        <end position="314"/>
    </location>
</feature>
<evidence type="ECO:0000256" key="1">
    <source>
        <dbReference type="ARBA" id="ARBA00004651"/>
    </source>
</evidence>
<keyword evidence="5 6" id="KW-0472">Membrane</keyword>
<dbReference type="InterPro" id="IPR011701">
    <property type="entry name" value="MFS"/>
</dbReference>
<evidence type="ECO:0000313" key="8">
    <source>
        <dbReference type="EMBL" id="VAW03657.1"/>
    </source>
</evidence>
<evidence type="ECO:0000256" key="2">
    <source>
        <dbReference type="ARBA" id="ARBA00022475"/>
    </source>
</evidence>
<comment type="subcellular location">
    <subcellularLocation>
        <location evidence="1">Cell membrane</location>
        <topology evidence="1">Multi-pass membrane protein</topology>
    </subcellularLocation>
</comment>
<accession>A0A3B0SRL7</accession>
<evidence type="ECO:0000256" key="3">
    <source>
        <dbReference type="ARBA" id="ARBA00022692"/>
    </source>
</evidence>
<evidence type="ECO:0000256" key="6">
    <source>
        <dbReference type="SAM" id="Phobius"/>
    </source>
</evidence>
<dbReference type="AlphaFoldDB" id="A0A3B0SRL7"/>
<proteinExistence type="predicted"/>
<dbReference type="Gene3D" id="1.20.1250.20">
    <property type="entry name" value="MFS general substrate transporter like domains"/>
    <property type="match status" value="1"/>
</dbReference>
<dbReference type="InterPro" id="IPR036259">
    <property type="entry name" value="MFS_trans_sf"/>
</dbReference>
<dbReference type="SUPFAM" id="SSF103473">
    <property type="entry name" value="MFS general substrate transporter"/>
    <property type="match status" value="1"/>
</dbReference>
<feature type="transmembrane region" description="Helical" evidence="6">
    <location>
        <begin position="326"/>
        <end position="348"/>
    </location>
</feature>
<feature type="transmembrane region" description="Helical" evidence="6">
    <location>
        <begin position="132"/>
        <end position="156"/>
    </location>
</feature>
<feature type="transmembrane region" description="Helical" evidence="6">
    <location>
        <begin position="162"/>
        <end position="183"/>
    </location>
</feature>
<feature type="transmembrane region" description="Helical" evidence="6">
    <location>
        <begin position="264"/>
        <end position="284"/>
    </location>
</feature>
<feature type="transmembrane region" description="Helical" evidence="6">
    <location>
        <begin position="233"/>
        <end position="252"/>
    </location>
</feature>
<sequence length="389" mass="40543">MAHSVRSSLAFLSAERLVMNTAYRFVYPFLPVIARGLGVPFEQAALLVSVRHFSGLATPAVSKLAGVGERQRRLIVTGIMLFIVGSAVTALTSVYVGALIGFALLGLAKPVFDVSSQSYVAARVPYERRARYLATFEFTWAGALLIGAPATGWLIASTDWRVPFIVFGVLSLAALAVTGRFIDADGPRVDQNGDHDRFTSSGRNFLLVAGLFALGSEMIIVVFGAWLENSFGLTVVALGGAAFLIGASELAGEGATFAFTDRIGKLRAVLAGLVVSGVGYALLVPASAHLGVGLAVLAIALFGFEFTIVSSIPLASELMPGSRTRYLAWMVVSMSLARGIGAAVAPILFDSFGIPGPALAALASVVVAAVVLVTGVSEETREIATSTSP</sequence>
<keyword evidence="3 6" id="KW-0812">Transmembrane</keyword>
<dbReference type="Pfam" id="PF07690">
    <property type="entry name" value="MFS_1"/>
    <property type="match status" value="1"/>
</dbReference>
<dbReference type="PANTHER" id="PTHR43124">
    <property type="entry name" value="PURINE EFFLUX PUMP PBUE"/>
    <property type="match status" value="1"/>
</dbReference>
<keyword evidence="4 6" id="KW-1133">Transmembrane helix</keyword>
<keyword evidence="2" id="KW-1003">Cell membrane</keyword>
<protein>
    <recommendedName>
        <fullName evidence="7">Major facilitator superfamily (MFS) profile domain-containing protein</fullName>
    </recommendedName>
</protein>
<evidence type="ECO:0000256" key="4">
    <source>
        <dbReference type="ARBA" id="ARBA00022989"/>
    </source>
</evidence>
<organism evidence="8">
    <name type="scientific">hydrothermal vent metagenome</name>
    <dbReference type="NCBI Taxonomy" id="652676"/>
    <lineage>
        <taxon>unclassified sequences</taxon>
        <taxon>metagenomes</taxon>
        <taxon>ecological metagenomes</taxon>
    </lineage>
</organism>
<feature type="transmembrane region" description="Helical" evidence="6">
    <location>
        <begin position="204"/>
        <end position="227"/>
    </location>
</feature>
<dbReference type="PANTHER" id="PTHR43124:SF3">
    <property type="entry name" value="CHLORAMPHENICOL EFFLUX PUMP RV0191"/>
    <property type="match status" value="1"/>
</dbReference>
<evidence type="ECO:0000259" key="7">
    <source>
        <dbReference type="PROSITE" id="PS50850"/>
    </source>
</evidence>
<feature type="transmembrane region" description="Helical" evidence="6">
    <location>
        <begin position="72"/>
        <end position="88"/>
    </location>
</feature>